<dbReference type="PANTHER" id="PTHR31973">
    <property type="entry name" value="POLYPROTEIN, PUTATIVE-RELATED"/>
    <property type="match status" value="1"/>
</dbReference>
<dbReference type="AlphaFoldDB" id="A0A438BRL2"/>
<dbReference type="PANTHER" id="PTHR31973:SF187">
    <property type="entry name" value="MUTATOR TRANSPOSASE MUDRA PROTEIN"/>
    <property type="match status" value="1"/>
</dbReference>
<dbReference type="InterPro" id="IPR018289">
    <property type="entry name" value="MULE_transposase_dom"/>
</dbReference>
<feature type="compositionally biased region" description="Basic and acidic residues" evidence="1">
    <location>
        <begin position="498"/>
        <end position="519"/>
    </location>
</feature>
<reference evidence="3 4" key="1">
    <citation type="journal article" date="2018" name="PLoS Genet.">
        <title>Population sequencing reveals clonal diversity and ancestral inbreeding in the grapevine cultivar Chardonnay.</title>
        <authorList>
            <person name="Roach M.J."/>
            <person name="Johnson D.L."/>
            <person name="Bohlmann J."/>
            <person name="van Vuuren H.J."/>
            <person name="Jones S.J."/>
            <person name="Pretorius I.S."/>
            <person name="Schmidt S.A."/>
            <person name="Borneman A.R."/>
        </authorList>
    </citation>
    <scope>NUCLEOTIDE SEQUENCE [LARGE SCALE GENOMIC DNA]</scope>
    <source>
        <strain evidence="4">cv. Chardonnay</strain>
        <tissue evidence="3">Leaf</tissue>
    </source>
</reference>
<dbReference type="Pfam" id="PF10551">
    <property type="entry name" value="MULE"/>
    <property type="match status" value="1"/>
</dbReference>
<dbReference type="Gene3D" id="3.40.395.10">
    <property type="entry name" value="Adenoviral Proteinase, Chain A"/>
    <property type="match status" value="1"/>
</dbReference>
<evidence type="ECO:0000313" key="4">
    <source>
        <dbReference type="Proteomes" id="UP000288805"/>
    </source>
</evidence>
<evidence type="ECO:0000259" key="2">
    <source>
        <dbReference type="Pfam" id="PF10551"/>
    </source>
</evidence>
<evidence type="ECO:0000256" key="1">
    <source>
        <dbReference type="SAM" id="MobiDB-lite"/>
    </source>
</evidence>
<name>A0A438BRL2_VITVI</name>
<dbReference type="Proteomes" id="UP000288805">
    <property type="component" value="Unassembled WGS sequence"/>
</dbReference>
<feature type="region of interest" description="Disordered" evidence="1">
    <location>
        <begin position="478"/>
        <end position="527"/>
    </location>
</feature>
<dbReference type="SUPFAM" id="SSF54001">
    <property type="entry name" value="Cysteine proteinases"/>
    <property type="match status" value="1"/>
</dbReference>
<accession>A0A438BRL2</accession>
<proteinExistence type="predicted"/>
<organism evidence="3 4">
    <name type="scientific">Vitis vinifera</name>
    <name type="common">Grape</name>
    <dbReference type="NCBI Taxonomy" id="29760"/>
    <lineage>
        <taxon>Eukaryota</taxon>
        <taxon>Viridiplantae</taxon>
        <taxon>Streptophyta</taxon>
        <taxon>Embryophyta</taxon>
        <taxon>Tracheophyta</taxon>
        <taxon>Spermatophyta</taxon>
        <taxon>Magnoliopsida</taxon>
        <taxon>eudicotyledons</taxon>
        <taxon>Gunneridae</taxon>
        <taxon>Pentapetalae</taxon>
        <taxon>rosids</taxon>
        <taxon>Vitales</taxon>
        <taxon>Vitaceae</taxon>
        <taxon>Viteae</taxon>
        <taxon>Vitis</taxon>
    </lineage>
</organism>
<dbReference type="InterPro" id="IPR038765">
    <property type="entry name" value="Papain-like_cys_pep_sf"/>
</dbReference>
<evidence type="ECO:0000313" key="3">
    <source>
        <dbReference type="EMBL" id="RVW13602.1"/>
    </source>
</evidence>
<dbReference type="EMBL" id="QGNW01002648">
    <property type="protein sequence ID" value="RVW13602.1"/>
    <property type="molecule type" value="Genomic_DNA"/>
</dbReference>
<feature type="domain" description="MULE transposase" evidence="2">
    <location>
        <begin position="21"/>
        <end position="114"/>
    </location>
</feature>
<sequence length="727" mass="83658">MQLFIAHAFSIQGFIKGCQPVLAIDSCHLRGPYKGALLSAIAYDVDDGMFPLALGVASSENYEDWYWFLEKLKGVLDGKEVVIISDRHQGILRSVFELFGIGNHAYCYRHVKENFSSFLNKQNIRGKKGKEDALLLLDSIAYARLEINYNEAFEKLVLFNDNLGKWVAENNPEHWAMSKFLKKRWDKMTSNIPESFNAWLRDEHHQTIYTLLLMHMDKLVAMLDTHMRGTQKWKRVVGLKTEEKLMSNIMRHIDISSDKSYDLTTADVGLVFGVPTSGRILQIASTPSEHPFSTLNTCEERLLNLPVGEEFRRCFLYYACATILAPTSRIDGCRNLWHTIHEDGFQNDVNWGQFVVDQLVEVTNPHMFISIVQLHYVIKFKIILVHVPMTVPLLLAWSDELIKECLAAEINHLGSFGHGEGFDNLSPPRTHVESESGPTSSHELLEKYYAAERAINQYQKGIQHQFGIMRGLMHTLDGRKERSRPSPAGSHSSYAAHEFPEPEPHSDYGGDDMASHGTEDVPDTPIRHPSVIADEEVVVLEQLPLRSMVVAPSDRSGRRRIVVDAYCRMLQFDDKFPYPLKLKLFSYHMQEMVMCSNAKHLTHDAVIGRFEPYLYPLDVSYHNVNEVYLSVLLKNHWTLYVYDLHNKRIQLLDSRPRRKRSCMSGIQQNLAKVVLWLVAYKKQMVDVDLNMFRFVMLDGKIKKYRLKILGRLLLSSHNAHRHRFLVD</sequence>
<gene>
    <name evidence="3" type="ORF">CK203_088780</name>
</gene>
<protein>
    <recommendedName>
        <fullName evidence="2">MULE transposase domain-containing protein</fullName>
    </recommendedName>
</protein>
<comment type="caution">
    <text evidence="3">The sequence shown here is derived from an EMBL/GenBank/DDBJ whole genome shotgun (WGS) entry which is preliminary data.</text>
</comment>